<dbReference type="RefSeq" id="WP_058918393.1">
    <property type="nucleotide sequence ID" value="NZ_JBHSQC010000025.1"/>
</dbReference>
<evidence type="ECO:0000256" key="4">
    <source>
        <dbReference type="ARBA" id="ARBA00022763"/>
    </source>
</evidence>
<comment type="cofactor">
    <cofactor evidence="10">
        <name>[4Fe-4S] cluster</name>
        <dbReference type="ChEBI" id="CHEBI:49883"/>
    </cofactor>
    <text evidence="10">Binds 1 [4Fe-4S] cluster.</text>
</comment>
<dbReference type="PROSITE" id="PS01155">
    <property type="entry name" value="ENDONUCLEASE_III_2"/>
    <property type="match status" value="1"/>
</dbReference>
<evidence type="ECO:0000256" key="6">
    <source>
        <dbReference type="ARBA" id="ARBA00023004"/>
    </source>
</evidence>
<comment type="catalytic activity">
    <reaction evidence="10">
        <text>2'-deoxyribonucleotide-(2'-deoxyribose 5'-phosphate)-2'-deoxyribonucleotide-DNA = a 3'-end 2'-deoxyribonucleotide-(2,3-dehydro-2,3-deoxyribose 5'-phosphate)-DNA + a 5'-end 5'-phospho-2'-deoxyribonucleoside-DNA + H(+)</text>
        <dbReference type="Rhea" id="RHEA:66592"/>
        <dbReference type="Rhea" id="RHEA-COMP:13180"/>
        <dbReference type="Rhea" id="RHEA-COMP:16897"/>
        <dbReference type="Rhea" id="RHEA-COMP:17067"/>
        <dbReference type="ChEBI" id="CHEBI:15378"/>
        <dbReference type="ChEBI" id="CHEBI:136412"/>
        <dbReference type="ChEBI" id="CHEBI:157695"/>
        <dbReference type="ChEBI" id="CHEBI:167181"/>
        <dbReference type="EC" id="4.2.99.18"/>
    </reaction>
</comment>
<keyword evidence="13" id="KW-1185">Reference proteome</keyword>
<keyword evidence="3" id="KW-0479">Metal-binding</keyword>
<evidence type="ECO:0000256" key="3">
    <source>
        <dbReference type="ARBA" id="ARBA00022723"/>
    </source>
</evidence>
<reference evidence="13" key="1">
    <citation type="journal article" date="2019" name="Int. J. Syst. Evol. Microbiol.">
        <title>The Global Catalogue of Microorganisms (GCM) 10K type strain sequencing project: providing services to taxonomists for standard genome sequencing and annotation.</title>
        <authorList>
            <consortium name="The Broad Institute Genomics Platform"/>
            <consortium name="The Broad Institute Genome Sequencing Center for Infectious Disease"/>
            <person name="Wu L."/>
            <person name="Ma J."/>
        </authorList>
    </citation>
    <scope>NUCLEOTIDE SEQUENCE [LARGE SCALE GENOMIC DNA]</scope>
    <source>
        <strain evidence="13">KCTC 42143</strain>
    </source>
</reference>
<evidence type="ECO:0000256" key="8">
    <source>
        <dbReference type="ARBA" id="ARBA00023204"/>
    </source>
</evidence>
<dbReference type="InterPro" id="IPR023170">
    <property type="entry name" value="HhH_base_excis_C"/>
</dbReference>
<comment type="caution">
    <text evidence="10">Lacks conserved residue(s) required for the propagation of feature annotation.</text>
</comment>
<evidence type="ECO:0000256" key="5">
    <source>
        <dbReference type="ARBA" id="ARBA00022801"/>
    </source>
</evidence>
<keyword evidence="10 12" id="KW-0456">Lyase</keyword>
<dbReference type="Pfam" id="PF00730">
    <property type="entry name" value="HhH-GPD"/>
    <property type="match status" value="1"/>
</dbReference>
<keyword evidence="5 10" id="KW-0378">Hydrolase</keyword>
<sequence length="216" mass="24113">MLSKKKTIELIEAMGELFPDAKCELSHCNAFELLIAVMLSAQTTDVSVNKITPKLFETYPTPQAFLAAPVEDIMALIKTIGLYRNKSKFIKGCCQKLVDEFNGEVPHTRKELESLPGVGRKTANVVLSVAFDIPAIAVDTHVERVTKRLGICPPDATVREVEEILMKKLPPEMWSAAHHRLIFFGRYQCTARNHDHEICLQLLGQKTNGNGKIVND</sequence>
<dbReference type="Proteomes" id="UP001597285">
    <property type="component" value="Unassembled WGS sequence"/>
</dbReference>
<dbReference type="InterPro" id="IPR003265">
    <property type="entry name" value="HhH-GPD_domain"/>
</dbReference>
<dbReference type="InterPro" id="IPR004036">
    <property type="entry name" value="Endonuclease-III-like_CS2"/>
</dbReference>
<evidence type="ECO:0000256" key="7">
    <source>
        <dbReference type="ARBA" id="ARBA00023014"/>
    </source>
</evidence>
<keyword evidence="2" id="KW-0004">4Fe-4S</keyword>
<keyword evidence="7" id="KW-0411">Iron-sulfur</keyword>
<feature type="domain" description="HhH-GPD" evidence="11">
    <location>
        <begin position="39"/>
        <end position="187"/>
    </location>
</feature>
<comment type="caution">
    <text evidence="12">The sequence shown here is derived from an EMBL/GenBank/DDBJ whole genome shotgun (WGS) entry which is preliminary data.</text>
</comment>
<evidence type="ECO:0000256" key="9">
    <source>
        <dbReference type="ARBA" id="ARBA00023295"/>
    </source>
</evidence>
<accession>A0ABW4NLU6</accession>
<dbReference type="EC" id="4.2.99.18" evidence="10"/>
<evidence type="ECO:0000259" key="11">
    <source>
        <dbReference type="SMART" id="SM00478"/>
    </source>
</evidence>
<comment type="similarity">
    <text evidence="1 10">Belongs to the Nth/MutY family.</text>
</comment>
<dbReference type="PANTHER" id="PTHR10359:SF18">
    <property type="entry name" value="ENDONUCLEASE III"/>
    <property type="match status" value="1"/>
</dbReference>
<evidence type="ECO:0000256" key="2">
    <source>
        <dbReference type="ARBA" id="ARBA00022485"/>
    </source>
</evidence>
<dbReference type="Pfam" id="PF00633">
    <property type="entry name" value="HHH"/>
    <property type="match status" value="1"/>
</dbReference>
<dbReference type="CDD" id="cd00056">
    <property type="entry name" value="ENDO3c"/>
    <property type="match status" value="1"/>
</dbReference>
<keyword evidence="10" id="KW-0238">DNA-binding</keyword>
<dbReference type="HAMAP" id="MF_00942">
    <property type="entry name" value="Nth"/>
    <property type="match status" value="1"/>
</dbReference>
<keyword evidence="12" id="KW-0540">Nuclease</keyword>
<keyword evidence="4 10" id="KW-0227">DNA damage</keyword>
<dbReference type="SUPFAM" id="SSF48150">
    <property type="entry name" value="DNA-glycosylase"/>
    <property type="match status" value="1"/>
</dbReference>
<dbReference type="Gene3D" id="1.10.1670.10">
    <property type="entry name" value="Helix-hairpin-Helix base-excision DNA repair enzymes (C-terminal)"/>
    <property type="match status" value="1"/>
</dbReference>
<evidence type="ECO:0000313" key="13">
    <source>
        <dbReference type="Proteomes" id="UP001597285"/>
    </source>
</evidence>
<keyword evidence="12" id="KW-0255">Endonuclease</keyword>
<dbReference type="EMBL" id="JBHUFF010000013">
    <property type="protein sequence ID" value="MFD1799414.1"/>
    <property type="molecule type" value="Genomic_DNA"/>
</dbReference>
<dbReference type="InterPro" id="IPR000445">
    <property type="entry name" value="HhH_motif"/>
</dbReference>
<name>A0ABW4NLU6_9LACT</name>
<dbReference type="PIRSF" id="PIRSF001435">
    <property type="entry name" value="Nth"/>
    <property type="match status" value="1"/>
</dbReference>
<gene>
    <name evidence="10 12" type="primary">nth</name>
    <name evidence="12" type="ORF">ACFSBK_06070</name>
</gene>
<dbReference type="Gene3D" id="1.10.340.30">
    <property type="entry name" value="Hypothetical protein, domain 2"/>
    <property type="match status" value="1"/>
</dbReference>
<keyword evidence="6" id="KW-0408">Iron</keyword>
<organism evidence="12 13">
    <name type="scientific">Carnobacterium antarcticum</name>
    <dbReference type="NCBI Taxonomy" id="2126436"/>
    <lineage>
        <taxon>Bacteria</taxon>
        <taxon>Bacillati</taxon>
        <taxon>Bacillota</taxon>
        <taxon>Bacilli</taxon>
        <taxon>Lactobacillales</taxon>
        <taxon>Carnobacteriaceae</taxon>
        <taxon>Carnobacterium</taxon>
    </lineage>
</organism>
<keyword evidence="9 10" id="KW-0326">Glycosidase</keyword>
<dbReference type="PANTHER" id="PTHR10359">
    <property type="entry name" value="A/G-SPECIFIC ADENINE GLYCOSYLASE/ENDONUCLEASE III"/>
    <property type="match status" value="1"/>
</dbReference>
<proteinExistence type="inferred from homology"/>
<dbReference type="NCBIfam" id="TIGR01083">
    <property type="entry name" value="nth"/>
    <property type="match status" value="1"/>
</dbReference>
<keyword evidence="8 10" id="KW-0234">DNA repair</keyword>
<comment type="function">
    <text evidence="10">DNA repair enzyme that has both DNA N-glycosylase activity and AP-lyase activity. The DNA N-glycosylase activity releases various damaged pyrimidines from DNA by cleaving the N-glycosidic bond, leaving an AP (apurinic/apyrimidinic) site. The AP-lyase activity cleaves the phosphodiester bond 3' to the AP site by a beta-elimination, leaving a 3'-terminal unsaturated sugar and a product with a terminal 5'-phosphate.</text>
</comment>
<dbReference type="InterPro" id="IPR011257">
    <property type="entry name" value="DNA_glycosylase"/>
</dbReference>
<dbReference type="InterPro" id="IPR005759">
    <property type="entry name" value="Nth"/>
</dbReference>
<dbReference type="GO" id="GO:0140078">
    <property type="term" value="F:class I DNA-(apurinic or apyrimidinic site) endonuclease activity"/>
    <property type="evidence" value="ECO:0007669"/>
    <property type="project" value="UniProtKB-EC"/>
</dbReference>
<evidence type="ECO:0000256" key="1">
    <source>
        <dbReference type="ARBA" id="ARBA00008343"/>
    </source>
</evidence>
<dbReference type="SMART" id="SM00478">
    <property type="entry name" value="ENDO3c"/>
    <property type="match status" value="1"/>
</dbReference>
<evidence type="ECO:0000313" key="12">
    <source>
        <dbReference type="EMBL" id="MFD1799414.1"/>
    </source>
</evidence>
<evidence type="ECO:0000256" key="10">
    <source>
        <dbReference type="HAMAP-Rule" id="MF_00942"/>
    </source>
</evidence>
<protein>
    <recommendedName>
        <fullName evidence="10">Endonuclease III</fullName>
        <ecNumber evidence="10">4.2.99.18</ecNumber>
    </recommendedName>
    <alternativeName>
        <fullName evidence="10">DNA-(apurinic or apyrimidinic site) lyase</fullName>
    </alternativeName>
</protein>